<evidence type="ECO:0000256" key="1">
    <source>
        <dbReference type="SAM" id="MobiDB-lite"/>
    </source>
</evidence>
<feature type="region of interest" description="Disordered" evidence="1">
    <location>
        <begin position="1"/>
        <end position="24"/>
    </location>
</feature>
<dbReference type="InterPro" id="IPR029063">
    <property type="entry name" value="SAM-dependent_MTases_sf"/>
</dbReference>
<dbReference type="GO" id="GO:0032259">
    <property type="term" value="P:methylation"/>
    <property type="evidence" value="ECO:0007669"/>
    <property type="project" value="UniProtKB-KW"/>
</dbReference>
<dbReference type="Gene3D" id="3.40.50.150">
    <property type="entry name" value="Vaccinia Virus protein VP39"/>
    <property type="match status" value="1"/>
</dbReference>
<accession>A0AAN6WTT4</accession>
<dbReference type="PANTHER" id="PTHR45036:SF1">
    <property type="entry name" value="METHYLTRANSFERASE LIKE 7A"/>
    <property type="match status" value="1"/>
</dbReference>
<dbReference type="PANTHER" id="PTHR45036">
    <property type="entry name" value="METHYLTRANSFERASE LIKE 7B"/>
    <property type="match status" value="1"/>
</dbReference>
<sequence>MSDNLPPSVQSSPPSAPPSQSPPDDSPLTILTTLLFPLKFILLSTSFLPRTLFSSPFVFPIPFTSSYDSFQSKWFGNFWSHVGPLVRINASALVVPLLSGRISHGATLPYPRHPPLQGTVLEVGPGSGMWTSTLSSLSQNITKIYGVEPNESNQHLLAQSVKAANLQDKYEIVPLGIESLAAAGKVQKESVDCIMTVMCLCSIPEPQFNIKELYTYLKPGGRWYVYEHVKAFERQGKWMGLYQTVLNFFWPHFVGGCEMCRDTPKWLREAGPWSEIDLCEPVGSPWYQTMPHIIGVLTK</sequence>
<keyword evidence="2" id="KW-0489">Methyltransferase</keyword>
<name>A0AAN6WTT4_9PEZI</name>
<protein>
    <submittedName>
        <fullName evidence="2">S-adenosyl-L-methionine-dependent methyltransferase</fullName>
    </submittedName>
</protein>
<gene>
    <name evidence="2" type="ORF">QBC35DRAFT_213477</name>
</gene>
<evidence type="ECO:0000313" key="2">
    <source>
        <dbReference type="EMBL" id="KAK4188044.1"/>
    </source>
</evidence>
<dbReference type="EMBL" id="MU864393">
    <property type="protein sequence ID" value="KAK4188044.1"/>
    <property type="molecule type" value="Genomic_DNA"/>
</dbReference>
<dbReference type="InterPro" id="IPR052356">
    <property type="entry name" value="Thiol_S-MT"/>
</dbReference>
<evidence type="ECO:0000313" key="3">
    <source>
        <dbReference type="Proteomes" id="UP001302126"/>
    </source>
</evidence>
<dbReference type="GO" id="GO:0008168">
    <property type="term" value="F:methyltransferase activity"/>
    <property type="evidence" value="ECO:0007669"/>
    <property type="project" value="UniProtKB-KW"/>
</dbReference>
<feature type="compositionally biased region" description="Low complexity" evidence="1">
    <location>
        <begin position="1"/>
        <end position="13"/>
    </location>
</feature>
<reference evidence="2" key="1">
    <citation type="journal article" date="2023" name="Mol. Phylogenet. Evol.">
        <title>Genome-scale phylogeny and comparative genomics of the fungal order Sordariales.</title>
        <authorList>
            <person name="Hensen N."/>
            <person name="Bonometti L."/>
            <person name="Westerberg I."/>
            <person name="Brannstrom I.O."/>
            <person name="Guillou S."/>
            <person name="Cros-Aarteil S."/>
            <person name="Calhoun S."/>
            <person name="Haridas S."/>
            <person name="Kuo A."/>
            <person name="Mondo S."/>
            <person name="Pangilinan J."/>
            <person name="Riley R."/>
            <person name="LaButti K."/>
            <person name="Andreopoulos B."/>
            <person name="Lipzen A."/>
            <person name="Chen C."/>
            <person name="Yan M."/>
            <person name="Daum C."/>
            <person name="Ng V."/>
            <person name="Clum A."/>
            <person name="Steindorff A."/>
            <person name="Ohm R.A."/>
            <person name="Martin F."/>
            <person name="Silar P."/>
            <person name="Natvig D.O."/>
            <person name="Lalanne C."/>
            <person name="Gautier V."/>
            <person name="Ament-Velasquez S.L."/>
            <person name="Kruys A."/>
            <person name="Hutchinson M.I."/>
            <person name="Powell A.J."/>
            <person name="Barry K."/>
            <person name="Miller A.N."/>
            <person name="Grigoriev I.V."/>
            <person name="Debuchy R."/>
            <person name="Gladieux P."/>
            <person name="Hiltunen Thoren M."/>
            <person name="Johannesson H."/>
        </authorList>
    </citation>
    <scope>NUCLEOTIDE SEQUENCE</scope>
    <source>
        <strain evidence="2">PSN309</strain>
    </source>
</reference>
<reference evidence="2" key="2">
    <citation type="submission" date="2023-05" db="EMBL/GenBank/DDBJ databases">
        <authorList>
            <consortium name="Lawrence Berkeley National Laboratory"/>
            <person name="Steindorff A."/>
            <person name="Hensen N."/>
            <person name="Bonometti L."/>
            <person name="Westerberg I."/>
            <person name="Brannstrom I.O."/>
            <person name="Guillou S."/>
            <person name="Cros-Aarteil S."/>
            <person name="Calhoun S."/>
            <person name="Haridas S."/>
            <person name="Kuo A."/>
            <person name="Mondo S."/>
            <person name="Pangilinan J."/>
            <person name="Riley R."/>
            <person name="Labutti K."/>
            <person name="Andreopoulos B."/>
            <person name="Lipzen A."/>
            <person name="Chen C."/>
            <person name="Yanf M."/>
            <person name="Daum C."/>
            <person name="Ng V."/>
            <person name="Clum A."/>
            <person name="Ohm R."/>
            <person name="Martin F."/>
            <person name="Silar P."/>
            <person name="Natvig D."/>
            <person name="Lalanne C."/>
            <person name="Gautier V."/>
            <person name="Ament-Velasquez S.L."/>
            <person name="Kruys A."/>
            <person name="Hutchinson M.I."/>
            <person name="Powell A.J."/>
            <person name="Barry K."/>
            <person name="Miller A.N."/>
            <person name="Grigoriev I.V."/>
            <person name="Debuchy R."/>
            <person name="Gladieux P."/>
            <person name="Thoren M.H."/>
            <person name="Johannesson H."/>
        </authorList>
    </citation>
    <scope>NUCLEOTIDE SEQUENCE</scope>
    <source>
        <strain evidence="2">PSN309</strain>
    </source>
</reference>
<dbReference type="SUPFAM" id="SSF53335">
    <property type="entry name" value="S-adenosyl-L-methionine-dependent methyltransferases"/>
    <property type="match status" value="1"/>
</dbReference>
<keyword evidence="3" id="KW-1185">Reference proteome</keyword>
<dbReference type="AlphaFoldDB" id="A0AAN6WTT4"/>
<proteinExistence type="predicted"/>
<dbReference type="CDD" id="cd02440">
    <property type="entry name" value="AdoMet_MTases"/>
    <property type="match status" value="1"/>
</dbReference>
<organism evidence="2 3">
    <name type="scientific">Podospora australis</name>
    <dbReference type="NCBI Taxonomy" id="1536484"/>
    <lineage>
        <taxon>Eukaryota</taxon>
        <taxon>Fungi</taxon>
        <taxon>Dikarya</taxon>
        <taxon>Ascomycota</taxon>
        <taxon>Pezizomycotina</taxon>
        <taxon>Sordariomycetes</taxon>
        <taxon>Sordariomycetidae</taxon>
        <taxon>Sordariales</taxon>
        <taxon>Podosporaceae</taxon>
        <taxon>Podospora</taxon>
    </lineage>
</organism>
<comment type="caution">
    <text evidence="2">The sequence shown here is derived from an EMBL/GenBank/DDBJ whole genome shotgun (WGS) entry which is preliminary data.</text>
</comment>
<feature type="compositionally biased region" description="Pro residues" evidence="1">
    <location>
        <begin position="14"/>
        <end position="24"/>
    </location>
</feature>
<keyword evidence="2" id="KW-0808">Transferase</keyword>
<dbReference type="Pfam" id="PF13489">
    <property type="entry name" value="Methyltransf_23"/>
    <property type="match status" value="1"/>
</dbReference>
<dbReference type="Proteomes" id="UP001302126">
    <property type="component" value="Unassembled WGS sequence"/>
</dbReference>